<dbReference type="PROSITE" id="PS51463">
    <property type="entry name" value="P_GLUCOSE_ISOMERASE_3"/>
    <property type="match status" value="1"/>
</dbReference>
<dbReference type="InterPro" id="IPR018189">
    <property type="entry name" value="Phosphoglucose_isomerase_CS"/>
</dbReference>
<evidence type="ECO:0000256" key="3">
    <source>
        <dbReference type="ARBA" id="ARBA00022432"/>
    </source>
</evidence>
<feature type="active site" description="Proton donor" evidence="7">
    <location>
        <position position="282"/>
    </location>
</feature>
<dbReference type="SUPFAM" id="SSF53697">
    <property type="entry name" value="SIS domain"/>
    <property type="match status" value="1"/>
</dbReference>
<evidence type="ECO:0000256" key="1">
    <source>
        <dbReference type="ARBA" id="ARBA00004926"/>
    </source>
</evidence>
<protein>
    <recommendedName>
        <fullName evidence="7">Glucose-6-phosphate isomerase</fullName>
        <shortName evidence="7">GPI</shortName>
        <ecNumber evidence="7">5.3.1.9</ecNumber>
    </recommendedName>
    <alternativeName>
        <fullName evidence="7">Phosphoglucose isomerase</fullName>
        <shortName evidence="7">PGI</shortName>
    </alternativeName>
    <alternativeName>
        <fullName evidence="7">Phosphohexose isomerase</fullName>
        <shortName evidence="7">PHI</shortName>
    </alternativeName>
</protein>
<comment type="pathway">
    <text evidence="1 7 8">Carbohydrate degradation; glycolysis; D-glyceraldehyde 3-phosphate and glycerone phosphate from D-glucose: step 2/4.</text>
</comment>
<dbReference type="PANTHER" id="PTHR11469">
    <property type="entry name" value="GLUCOSE-6-PHOSPHATE ISOMERASE"/>
    <property type="match status" value="1"/>
</dbReference>
<evidence type="ECO:0000313" key="10">
    <source>
        <dbReference type="Proteomes" id="UP000671862"/>
    </source>
</evidence>
<dbReference type="EC" id="5.3.1.9" evidence="7"/>
<feature type="active site" evidence="7">
    <location>
        <position position="311"/>
    </location>
</feature>
<keyword evidence="4 7" id="KW-0324">Glycolysis</keyword>
<dbReference type="RefSeq" id="WP_207566148.1">
    <property type="nucleotide sequence ID" value="NZ_CP071446.1"/>
</dbReference>
<dbReference type="Proteomes" id="UP000671862">
    <property type="component" value="Chromosome"/>
</dbReference>
<keyword evidence="3 7" id="KW-0312">Gluconeogenesis</keyword>
<comment type="pathway">
    <text evidence="7">Carbohydrate biosynthesis; gluconeogenesis.</text>
</comment>
<dbReference type="PROSITE" id="PS00174">
    <property type="entry name" value="P_GLUCOSE_ISOMERASE_2"/>
    <property type="match status" value="1"/>
</dbReference>
<evidence type="ECO:0000256" key="7">
    <source>
        <dbReference type="HAMAP-Rule" id="MF_00473"/>
    </source>
</evidence>
<comment type="function">
    <text evidence="7">Catalyzes the reversible isomerization of glucose-6-phosphate to fructose-6-phosphate.</text>
</comment>
<evidence type="ECO:0000256" key="8">
    <source>
        <dbReference type="RuleBase" id="RU000612"/>
    </source>
</evidence>
<dbReference type="CDD" id="cd05015">
    <property type="entry name" value="SIS_PGI_1"/>
    <property type="match status" value="1"/>
</dbReference>
<gene>
    <name evidence="7" type="primary">pgi</name>
    <name evidence="9" type="ORF">JYK00_06700</name>
</gene>
<evidence type="ECO:0000256" key="5">
    <source>
        <dbReference type="ARBA" id="ARBA00023235"/>
    </source>
</evidence>
<proteinExistence type="inferred from homology"/>
<dbReference type="InterPro" id="IPR035476">
    <property type="entry name" value="SIS_PGI_1"/>
</dbReference>
<keyword evidence="10" id="KW-1185">Reference proteome</keyword>
<dbReference type="HAMAP" id="MF_00473">
    <property type="entry name" value="G6P_isomerase"/>
    <property type="match status" value="1"/>
</dbReference>
<comment type="similarity">
    <text evidence="2 7 8">Belongs to the GPI family.</text>
</comment>
<comment type="subcellular location">
    <subcellularLocation>
        <location evidence="7">Cytoplasm</location>
    </subcellularLocation>
</comment>
<dbReference type="PANTHER" id="PTHR11469:SF1">
    <property type="entry name" value="GLUCOSE-6-PHOSPHATE ISOMERASE"/>
    <property type="match status" value="1"/>
</dbReference>
<dbReference type="CDD" id="cd05016">
    <property type="entry name" value="SIS_PGI_2"/>
    <property type="match status" value="1"/>
</dbReference>
<dbReference type="EMBL" id="CP071446">
    <property type="protein sequence ID" value="QTA37423.1"/>
    <property type="molecule type" value="Genomic_DNA"/>
</dbReference>
<accession>A0ABX7S4M3</accession>
<name>A0ABX7S4M3_9BACT</name>
<dbReference type="GO" id="GO:0016853">
    <property type="term" value="F:isomerase activity"/>
    <property type="evidence" value="ECO:0007669"/>
    <property type="project" value="UniProtKB-KW"/>
</dbReference>
<keyword evidence="5 7" id="KW-0413">Isomerase</keyword>
<evidence type="ECO:0000313" key="9">
    <source>
        <dbReference type="EMBL" id="QTA37423.1"/>
    </source>
</evidence>
<reference evidence="9 10" key="1">
    <citation type="submission" date="2021-03" db="EMBL/GenBank/DDBJ databases">
        <title>Thermosipho ferrireducens sp.nov., an anaerobic thermophilic iron-reducing bacterium isolated from a deep-sea hydrothermal sulfide deposits.</title>
        <authorList>
            <person name="Zeng X."/>
            <person name="Chen Y."/>
            <person name="Shao Z."/>
        </authorList>
    </citation>
    <scope>NUCLEOTIDE SEQUENCE [LARGE SCALE GENOMIC DNA]</scope>
    <source>
        <strain evidence="9 10">JL129W03</strain>
    </source>
</reference>
<dbReference type="InterPro" id="IPR035482">
    <property type="entry name" value="SIS_PGI_2"/>
</dbReference>
<dbReference type="Gene3D" id="3.40.50.10490">
    <property type="entry name" value="Glucose-6-phosphate isomerase like protein, domain 1"/>
    <property type="match status" value="2"/>
</dbReference>
<organism evidence="9 10">
    <name type="scientific">Thermosipho ferrireducens</name>
    <dbReference type="NCBI Taxonomy" id="2571116"/>
    <lineage>
        <taxon>Bacteria</taxon>
        <taxon>Thermotogati</taxon>
        <taxon>Thermotogota</taxon>
        <taxon>Thermotogae</taxon>
        <taxon>Thermotogales</taxon>
        <taxon>Fervidobacteriaceae</taxon>
        <taxon>Thermosipho</taxon>
    </lineage>
</organism>
<evidence type="ECO:0000256" key="4">
    <source>
        <dbReference type="ARBA" id="ARBA00023152"/>
    </source>
</evidence>
<dbReference type="InterPro" id="IPR001672">
    <property type="entry name" value="G6P_Isomerase"/>
</dbReference>
<evidence type="ECO:0000256" key="6">
    <source>
        <dbReference type="ARBA" id="ARBA00029321"/>
    </source>
</evidence>
<dbReference type="Pfam" id="PF00342">
    <property type="entry name" value="PGI"/>
    <property type="match status" value="1"/>
</dbReference>
<feature type="active site" evidence="7">
    <location>
        <position position="424"/>
    </location>
</feature>
<keyword evidence="7" id="KW-0963">Cytoplasm</keyword>
<sequence length="448" mass="50586">MLKFDFSNTLKENVTGGIKREEINSYENKINDILSLIDKERPGFVNIVFNRKWIDSVLDIKDFVHSFENLVVVGIGGSALGNIALQNTLRPSDWNYRSKEERNGFLRVFVIDNVDPDFVASVLDRIDIRKTLFNVISKSGSTAEAMANYLIIRGLLESYGLKPNKHIIFTTDPEKGVLRKIATSENIRTLDIPPEVGGRFSVLTCVGLVSAMAAGIDIEELYDGARTAYNRTIKESLWNNPGALIALIHYLHYLNGRNISVMMAYSNKLYYLADWYRQLWAESLGKAYSKDGKLINVGQTPVKALGAVDQHSQIQLYNEGPDDKIITFLKTEKFERDIKIPHVHNEESLNYLQGKYLSQLLNSELSGTESALAKNGRPSLKVIFPEINEFHVGEFFMYYELATAIAGELFNVNPYDQPGVELGKKITYALMGRPGFEKFNMKQDNQNG</sequence>
<comment type="catalytic activity">
    <reaction evidence="6 7 8">
        <text>alpha-D-glucose 6-phosphate = beta-D-fructose 6-phosphate</text>
        <dbReference type="Rhea" id="RHEA:11816"/>
        <dbReference type="ChEBI" id="CHEBI:57634"/>
        <dbReference type="ChEBI" id="CHEBI:58225"/>
        <dbReference type="EC" id="5.3.1.9"/>
    </reaction>
</comment>
<evidence type="ECO:0000256" key="2">
    <source>
        <dbReference type="ARBA" id="ARBA00006604"/>
    </source>
</evidence>
<dbReference type="InterPro" id="IPR046348">
    <property type="entry name" value="SIS_dom_sf"/>
</dbReference>
<dbReference type="PRINTS" id="PR00662">
    <property type="entry name" value="G6PISOMERASE"/>
</dbReference>